<gene>
    <name evidence="2" type="ORF">HYN46_06670</name>
</gene>
<organism evidence="2 3">
    <name type="scientific">Aquirhabdus parva</name>
    <dbReference type="NCBI Taxonomy" id="2283318"/>
    <lineage>
        <taxon>Bacteria</taxon>
        <taxon>Pseudomonadati</taxon>
        <taxon>Pseudomonadota</taxon>
        <taxon>Gammaproteobacteria</taxon>
        <taxon>Moraxellales</taxon>
        <taxon>Moraxellaceae</taxon>
        <taxon>Aquirhabdus</taxon>
    </lineage>
</organism>
<protein>
    <submittedName>
        <fullName evidence="2">Uncharacterized protein</fullName>
    </submittedName>
</protein>
<reference evidence="2 3" key="1">
    <citation type="submission" date="2018-07" db="EMBL/GenBank/DDBJ databases">
        <title>Genome sequencing of Moraxellaceae gen. HYN0046.</title>
        <authorList>
            <person name="Kim M."/>
            <person name="Yi H."/>
        </authorList>
    </citation>
    <scope>NUCLEOTIDE SEQUENCE [LARGE SCALE GENOMIC DNA]</scope>
    <source>
        <strain evidence="2 3">HYN0046</strain>
    </source>
</reference>
<dbReference type="OrthoDB" id="6704130at2"/>
<evidence type="ECO:0000256" key="1">
    <source>
        <dbReference type="SAM" id="MobiDB-lite"/>
    </source>
</evidence>
<name>A0A345P5H8_9GAMM</name>
<proteinExistence type="predicted"/>
<evidence type="ECO:0000313" key="2">
    <source>
        <dbReference type="EMBL" id="AXI02537.1"/>
    </source>
</evidence>
<dbReference type="RefSeq" id="WP_114898647.1">
    <property type="nucleotide sequence ID" value="NZ_CP031222.1"/>
</dbReference>
<keyword evidence="3" id="KW-1185">Reference proteome</keyword>
<accession>A0A345P5H8</accession>
<sequence length="336" mass="37376">MTEQLNQTINHLAQSESKQSRSHNSPPELLKVDCATLGDHGAHWEILTDNINVVVPKWLEHSIDDAVMPRGLAFDVDPNTDDQAAHWLITGPEGTIQVAQILDVKDGRPTAVRSAYPFLDSKWYTEVRVSRVLHCEHSLEAVLTLETSDGATLYAFDALYAVNQHRYQSKVIYHAYLGAFAYEIERVGSGETIVVDDPAAIRHHRALNEILANNNGVAPDDLQEKLAAWQAKTPDDEAPVTLDLSNMVAYLFGENFGQEDEAWFQGEVLGVQPLNFMSEAGQLLDVVILREPDAKPLIIQIAYFPRGEAPANIQAGEFIRGNIWLQAAVYAPIERM</sequence>
<dbReference type="Proteomes" id="UP000253940">
    <property type="component" value="Chromosome"/>
</dbReference>
<feature type="compositionally biased region" description="Polar residues" evidence="1">
    <location>
        <begin position="1"/>
        <end position="25"/>
    </location>
</feature>
<feature type="region of interest" description="Disordered" evidence="1">
    <location>
        <begin position="1"/>
        <end position="27"/>
    </location>
</feature>
<dbReference type="KEGG" id="mbah:HYN46_06670"/>
<dbReference type="EMBL" id="CP031222">
    <property type="protein sequence ID" value="AXI02537.1"/>
    <property type="molecule type" value="Genomic_DNA"/>
</dbReference>
<evidence type="ECO:0000313" key="3">
    <source>
        <dbReference type="Proteomes" id="UP000253940"/>
    </source>
</evidence>
<dbReference type="AlphaFoldDB" id="A0A345P5H8"/>